<feature type="chain" id="PRO_5012892796" description="Response regulatory domain-containing protein" evidence="2">
    <location>
        <begin position="24"/>
        <end position="387"/>
    </location>
</feature>
<dbReference type="InterPro" id="IPR011006">
    <property type="entry name" value="CheY-like_superfamily"/>
</dbReference>
<proteinExistence type="predicted"/>
<evidence type="ECO:0000313" key="5">
    <source>
        <dbReference type="Proteomes" id="UP000196368"/>
    </source>
</evidence>
<organism evidence="4 5">
    <name type="scientific">Candidatus Avelusimicrobium gallicola</name>
    <dbReference type="NCBI Taxonomy" id="2562704"/>
    <lineage>
        <taxon>Bacteria</taxon>
        <taxon>Pseudomonadati</taxon>
        <taxon>Elusimicrobiota</taxon>
        <taxon>Elusimicrobia</taxon>
        <taxon>Elusimicrobiales</taxon>
        <taxon>Elusimicrobiaceae</taxon>
        <taxon>Candidatus Avelusimicrobium</taxon>
    </lineage>
</organism>
<dbReference type="SMART" id="SM00448">
    <property type="entry name" value="REC"/>
    <property type="match status" value="1"/>
</dbReference>
<keyword evidence="5" id="KW-1185">Reference proteome</keyword>
<dbReference type="InterPro" id="IPR001789">
    <property type="entry name" value="Sig_transdc_resp-reg_receiver"/>
</dbReference>
<evidence type="ECO:0000313" key="4">
    <source>
        <dbReference type="EMBL" id="OUO57465.1"/>
    </source>
</evidence>
<name>A0A1Y4DEX4_9BACT</name>
<dbReference type="Pfam" id="PF00072">
    <property type="entry name" value="Response_reg"/>
    <property type="match status" value="1"/>
</dbReference>
<reference evidence="5" key="1">
    <citation type="submission" date="2017-04" db="EMBL/GenBank/DDBJ databases">
        <title>Function of individual gut microbiota members based on whole genome sequencing of pure cultures obtained from chicken caecum.</title>
        <authorList>
            <person name="Medvecky M."/>
            <person name="Cejkova D."/>
            <person name="Polansky O."/>
            <person name="Karasova D."/>
            <person name="Kubasova T."/>
            <person name="Cizek A."/>
            <person name="Rychlik I."/>
        </authorList>
    </citation>
    <scope>NUCLEOTIDE SEQUENCE [LARGE SCALE GENOMIC DNA]</scope>
    <source>
        <strain evidence="5">An273</strain>
    </source>
</reference>
<keyword evidence="1" id="KW-0597">Phosphoprotein</keyword>
<dbReference type="EMBL" id="NFJD01000001">
    <property type="protein sequence ID" value="OUO57465.1"/>
    <property type="molecule type" value="Genomic_DNA"/>
</dbReference>
<feature type="domain" description="Response regulatory" evidence="3">
    <location>
        <begin position="251"/>
        <end position="371"/>
    </location>
</feature>
<accession>A0A1Y4DEX4</accession>
<feature type="modified residue" description="4-aspartylphosphate" evidence="1">
    <location>
        <position position="305"/>
    </location>
</feature>
<dbReference type="RefSeq" id="WP_087286834.1">
    <property type="nucleotide sequence ID" value="NZ_NFJD01000001.1"/>
</dbReference>
<dbReference type="OrthoDB" id="9789181at2"/>
<evidence type="ECO:0000256" key="2">
    <source>
        <dbReference type="SAM" id="SignalP"/>
    </source>
</evidence>
<dbReference type="SUPFAM" id="SSF52172">
    <property type="entry name" value="CheY-like"/>
    <property type="match status" value="1"/>
</dbReference>
<dbReference type="Gene3D" id="3.40.50.2300">
    <property type="match status" value="1"/>
</dbReference>
<sequence>MNPVSGKWLVGLMAVALASSAYAQTGKQIIKSGSRALSSNAAEMSILKTMDNWYGIGAALKKSPAAASIERAVKQQLPVKETREHAFRNSGFFDPIMATPIRELQINLIHPTTEQVQQAVNEYRSLMRDLAPVRKEVNAKLLYQSLPNDKWVSFPPQERRRLISELAALEGRVEKLRRVVFSNDAALEKVGKWIDEALKQINPYYVPAQRTSARTDSRSFNREEFFLKYPDVSKVPQGVTAPKRELPANIRVAVLNDQTDVLDMYRIWNAQKRLGEGWSVTTYKDTRDLINAIQSGNVYDLIITDLTVPGGGGYYLVDEVRSMGLNMPIIGCSMYTIDKLNAEKMFEQGFDGYIYGDDMFEEIAGSVSWVGYIKNYYYYKALHGWSR</sequence>
<dbReference type="GO" id="GO:0000160">
    <property type="term" value="P:phosphorelay signal transduction system"/>
    <property type="evidence" value="ECO:0007669"/>
    <property type="project" value="InterPro"/>
</dbReference>
<keyword evidence="2" id="KW-0732">Signal</keyword>
<dbReference type="PROSITE" id="PS50110">
    <property type="entry name" value="RESPONSE_REGULATORY"/>
    <property type="match status" value="1"/>
</dbReference>
<dbReference type="Proteomes" id="UP000196368">
    <property type="component" value="Unassembled WGS sequence"/>
</dbReference>
<protein>
    <recommendedName>
        <fullName evidence="3">Response regulatory domain-containing protein</fullName>
    </recommendedName>
</protein>
<evidence type="ECO:0000259" key="3">
    <source>
        <dbReference type="PROSITE" id="PS50110"/>
    </source>
</evidence>
<gene>
    <name evidence="4" type="ORF">B5F75_01445</name>
</gene>
<comment type="caution">
    <text evidence="4">The sequence shown here is derived from an EMBL/GenBank/DDBJ whole genome shotgun (WGS) entry which is preliminary data.</text>
</comment>
<evidence type="ECO:0000256" key="1">
    <source>
        <dbReference type="PROSITE-ProRule" id="PRU00169"/>
    </source>
</evidence>
<feature type="signal peptide" evidence="2">
    <location>
        <begin position="1"/>
        <end position="23"/>
    </location>
</feature>
<dbReference type="AlphaFoldDB" id="A0A1Y4DEX4"/>